<comment type="caution">
    <text evidence="1">The sequence shown here is derived from an EMBL/GenBank/DDBJ whole genome shotgun (WGS) entry which is preliminary data.</text>
</comment>
<dbReference type="CDD" id="cd16390">
    <property type="entry name" value="ParB_N_Srx_like"/>
    <property type="match status" value="1"/>
</dbReference>
<proteinExistence type="predicted"/>
<dbReference type="Gene3D" id="3.90.1530.10">
    <property type="entry name" value="Conserved hypothetical protein from pyrococcus furiosus pfu- 392566-001, ParB domain"/>
    <property type="match status" value="1"/>
</dbReference>
<dbReference type="SUPFAM" id="SSF110849">
    <property type="entry name" value="ParB/Sulfiredoxin"/>
    <property type="match status" value="1"/>
</dbReference>
<dbReference type="OrthoDB" id="323572at2"/>
<evidence type="ECO:0008006" key="3">
    <source>
        <dbReference type="Google" id="ProtNLM"/>
    </source>
</evidence>
<accession>A0A2C6DC38</accession>
<sequence>MHLLYHPGVTAMSVQELTMYLNTLDIYQTDLAQIRPVSRLVSTAVFLFSGLMLCSANASAVQPVTPDYSSAKPGDVIQIKLSELYPTQMAVGKLQIDGDLADYASDPESLFNDLCKVQGAGKLAKSDATSTPKNPATYSCTLAVGTKKADMNTVDVGPEGKLYLTDGHHAFNSFWEVPDGGGDVTLSVLIGENLSRDSSGKPLTQSQFEQKMAELKHFLPIDAKGNPITFSQLPDSLGLSKFQDDPLRSMLYYLRGVSYDKSDKNLNPETGKPYPEVPFLEFYWGQLLSSKMDLTAYNLHQQDDYIRALKDAAALMVGLPKQQLIGNSGQTAAALGQMSRVDKKRLKKLAKPGSKLAKALAYQASH</sequence>
<organism evidence="1 2">
    <name type="scientific">Budvicia aquatica</name>
    <dbReference type="NCBI Taxonomy" id="82979"/>
    <lineage>
        <taxon>Bacteria</taxon>
        <taxon>Pseudomonadati</taxon>
        <taxon>Pseudomonadota</taxon>
        <taxon>Gammaproteobacteria</taxon>
        <taxon>Enterobacterales</taxon>
        <taxon>Budviciaceae</taxon>
        <taxon>Budvicia</taxon>
    </lineage>
</organism>
<gene>
    <name evidence="1" type="ORF">CRN84_05205</name>
</gene>
<dbReference type="Pfam" id="PF08857">
    <property type="entry name" value="ParBc_2"/>
    <property type="match status" value="1"/>
</dbReference>
<keyword evidence="2" id="KW-1185">Reference proteome</keyword>
<protein>
    <recommendedName>
        <fullName evidence="3">ParB-like nuclease</fullName>
    </recommendedName>
</protein>
<dbReference type="InterPro" id="IPR014956">
    <property type="entry name" value="ParBc_2"/>
</dbReference>
<dbReference type="STRING" id="1111728.GCA_000427805_02386"/>
<name>A0A2C6DC38_9GAMM</name>
<dbReference type="EMBL" id="PDDX01000001">
    <property type="protein sequence ID" value="PHI28756.1"/>
    <property type="molecule type" value="Genomic_DNA"/>
</dbReference>
<reference evidence="2" key="1">
    <citation type="submission" date="2017-09" db="EMBL/GenBank/DDBJ databases">
        <title>FDA dAtabase for Regulatory Grade micrObial Sequences (FDA-ARGOS): Supporting development and validation of Infectious Disease Dx tests.</title>
        <authorList>
            <person name="Minogue T."/>
            <person name="Wolcott M."/>
            <person name="Wasieloski L."/>
            <person name="Aguilar W."/>
            <person name="Moore D."/>
            <person name="Tallon L."/>
            <person name="Sadzewicz L."/>
            <person name="Ott S."/>
            <person name="Zhao X."/>
            <person name="Nagaraj S."/>
            <person name="Vavikolanu K."/>
            <person name="Aluvathingal J."/>
            <person name="Nadendla S."/>
            <person name="Sichtig H."/>
        </authorList>
    </citation>
    <scope>NUCLEOTIDE SEQUENCE [LARGE SCALE GENOMIC DNA]</scope>
    <source>
        <strain evidence="2">FDAARGOS_387</strain>
    </source>
</reference>
<dbReference type="Proteomes" id="UP000224974">
    <property type="component" value="Unassembled WGS sequence"/>
</dbReference>
<dbReference type="AlphaFoldDB" id="A0A2C6DC38"/>
<evidence type="ECO:0000313" key="2">
    <source>
        <dbReference type="Proteomes" id="UP000224974"/>
    </source>
</evidence>
<dbReference type="InterPro" id="IPR036086">
    <property type="entry name" value="ParB/Sulfiredoxin_sf"/>
</dbReference>
<evidence type="ECO:0000313" key="1">
    <source>
        <dbReference type="EMBL" id="PHI28756.1"/>
    </source>
</evidence>